<dbReference type="AlphaFoldDB" id="A0A4Y1WR58"/>
<dbReference type="KEGG" id="acou:A5CBH24_03270"/>
<dbReference type="InterPro" id="IPR006944">
    <property type="entry name" value="Phage/GTA_portal"/>
</dbReference>
<name>A0A4Y1WR58_9BACT</name>
<dbReference type="Pfam" id="PF04860">
    <property type="entry name" value="Phage_portal"/>
    <property type="match status" value="1"/>
</dbReference>
<evidence type="ECO:0000313" key="2">
    <source>
        <dbReference type="Proteomes" id="UP000318946"/>
    </source>
</evidence>
<gene>
    <name evidence="1" type="ORF">A5CBH24_03270</name>
</gene>
<keyword evidence="2" id="KW-1185">Reference proteome</keyword>
<accession>A0A4Y1WR58</accession>
<sequence>MGLGSGSTINCDTVAGQTIAYARCSALFSVVTKKSAAIRNARWWAVDPSDDARQVAGRTEELNRWKHPNDFQTIEDFTAMIEAFKDIYGKAYILRWEPVGVPTAYELYVIPNPLVQEVTTSEFTGFRPDPQIDYYMVSINDYQIRVDRDQMFVVRDSAYNPNIFGASQSRLSALQNAVNPFVSSFEAQNELIINRGALGIISLNSEDFRTSVLPENKEDREQAQAALRRYGVMKGQYKYIVTGLKAAFVQISANMKDMNLTEVQRNAKKEIADAYQVPYVLIDTEGTTYANLTAAEVKLYNDAIKPDAERISEVLNAAHGFDGFRIVPYFDHLSIFQEAKRLYADSLTAAVTAASNAIASGLITEQQGKNIIANILE</sequence>
<evidence type="ECO:0000313" key="1">
    <source>
        <dbReference type="EMBL" id="BBL03014.1"/>
    </source>
</evidence>
<evidence type="ECO:0008006" key="3">
    <source>
        <dbReference type="Google" id="ProtNLM"/>
    </source>
</evidence>
<protein>
    <recommendedName>
        <fullName evidence="3">Phage portal protein</fullName>
    </recommendedName>
</protein>
<dbReference type="EMBL" id="AP019735">
    <property type="protein sequence ID" value="BBL03014.1"/>
    <property type="molecule type" value="Genomic_DNA"/>
</dbReference>
<dbReference type="Proteomes" id="UP000318946">
    <property type="component" value="Chromosome"/>
</dbReference>
<reference evidence="2" key="1">
    <citation type="submission" date="2019-06" db="EMBL/GenBank/DDBJ databases">
        <title>Alistipes onderdonkii subsp. vulgaris subsp. nov., Alistipes dispar sp. nov. and Alistipes communis sp. nov., isolated from human faeces, and creation of Alistipes onderdonkii subsp. onderdonkii subsp. nov.</title>
        <authorList>
            <person name="Sakamoto M."/>
            <person name="Ikeyama N."/>
            <person name="Ogata Y."/>
            <person name="Suda W."/>
            <person name="Iino T."/>
            <person name="Hattori M."/>
            <person name="Ohkuma M."/>
        </authorList>
    </citation>
    <scope>NUCLEOTIDE SEQUENCE [LARGE SCALE GENOMIC DNA]</scope>
    <source>
        <strain evidence="2">5CBH24</strain>
    </source>
</reference>
<organism evidence="1 2">
    <name type="scientific">Alistipes communis</name>
    <dbReference type="NCBI Taxonomy" id="2585118"/>
    <lineage>
        <taxon>Bacteria</taxon>
        <taxon>Pseudomonadati</taxon>
        <taxon>Bacteroidota</taxon>
        <taxon>Bacteroidia</taxon>
        <taxon>Bacteroidales</taxon>
        <taxon>Rikenellaceae</taxon>
        <taxon>Alistipes</taxon>
    </lineage>
</organism>
<proteinExistence type="predicted"/>